<evidence type="ECO:0000313" key="2">
    <source>
        <dbReference type="EMBL" id="PFG27790.1"/>
    </source>
</evidence>
<dbReference type="InterPro" id="IPR036873">
    <property type="entry name" value="Rhodanese-like_dom_sf"/>
</dbReference>
<dbReference type="STRING" id="1724.GCA_001044175_02484"/>
<keyword evidence="2" id="KW-0808">Transferase</keyword>
<dbReference type="GO" id="GO:0005737">
    <property type="term" value="C:cytoplasm"/>
    <property type="evidence" value="ECO:0007669"/>
    <property type="project" value="TreeGrafter"/>
</dbReference>
<organism evidence="2 3">
    <name type="scientific">Corynebacterium renale</name>
    <dbReference type="NCBI Taxonomy" id="1724"/>
    <lineage>
        <taxon>Bacteria</taxon>
        <taxon>Bacillati</taxon>
        <taxon>Actinomycetota</taxon>
        <taxon>Actinomycetes</taxon>
        <taxon>Mycobacteriales</taxon>
        <taxon>Corynebacteriaceae</taxon>
        <taxon>Corynebacterium</taxon>
    </lineage>
</organism>
<keyword evidence="2" id="KW-0548">Nucleotidyltransferase</keyword>
<accession>A0A2A9DPE1</accession>
<dbReference type="PROSITE" id="PS50206">
    <property type="entry name" value="RHODANESE_3"/>
    <property type="match status" value="1"/>
</dbReference>
<dbReference type="CDD" id="cd00158">
    <property type="entry name" value="RHOD"/>
    <property type="match status" value="1"/>
</dbReference>
<dbReference type="Pfam" id="PF00899">
    <property type="entry name" value="ThiF"/>
    <property type="match status" value="1"/>
</dbReference>
<comment type="caution">
    <text evidence="2">The sequence shown here is derived from an EMBL/GenBank/DDBJ whole genome shotgun (WGS) entry which is preliminary data.</text>
</comment>
<dbReference type="EMBL" id="PDJF01000001">
    <property type="protein sequence ID" value="PFG27790.1"/>
    <property type="molecule type" value="Genomic_DNA"/>
</dbReference>
<sequence>MSLPDNELRRVARQTLLPGFGLPQQEALHNAHVLIIGAGGLGCPVAQALAATGVGTISIIDDDTVDLTNIHRQILFTAADVGRPKVDAAAERLRGHQPGITVNPLRERLTAENAVEKVAGVDLLIDGSDTFATKYLAADAAELTGTPLIWGSVLRFRGDVALWWSGGQAGRGVGLRDLYPTQPDPASAPDCATAGVLGVTTSVVGGLMATEAVKFLAGMDSVVPGHLLMYDALSASIRQFHVAADPARELVTSLDAHFGAGPACGVSSGVLSLLDSGAACVLDVREPAERLIDPIRIDAPVLALPTSIWERDPFAVESLLASVPKHDVVVVCASGVRSQRFVDAFADDATARGLRLFSLPGGVQCLK</sequence>
<dbReference type="InterPro" id="IPR001763">
    <property type="entry name" value="Rhodanese-like_dom"/>
</dbReference>
<evidence type="ECO:0000313" key="3">
    <source>
        <dbReference type="Proteomes" id="UP000221653"/>
    </source>
</evidence>
<dbReference type="Gene3D" id="3.40.50.720">
    <property type="entry name" value="NAD(P)-binding Rossmann-like Domain"/>
    <property type="match status" value="1"/>
</dbReference>
<dbReference type="PANTHER" id="PTHR10953:SF102">
    <property type="entry name" value="ADENYLYLTRANSFERASE AND SULFURTRANSFERASE MOCS3"/>
    <property type="match status" value="1"/>
</dbReference>
<protein>
    <submittedName>
        <fullName evidence="2">Adenylyltransferase/sulfurtransferase</fullName>
    </submittedName>
</protein>
<dbReference type="OrthoDB" id="9804286at2"/>
<dbReference type="InterPro" id="IPR000594">
    <property type="entry name" value="ThiF_NAD_FAD-bd"/>
</dbReference>
<dbReference type="NCBIfam" id="NF004111">
    <property type="entry name" value="PRK05600.1"/>
    <property type="match status" value="1"/>
</dbReference>
<evidence type="ECO:0000259" key="1">
    <source>
        <dbReference type="PROSITE" id="PS50206"/>
    </source>
</evidence>
<dbReference type="GO" id="GO:0004792">
    <property type="term" value="F:thiosulfate-cyanide sulfurtransferase activity"/>
    <property type="evidence" value="ECO:0007669"/>
    <property type="project" value="TreeGrafter"/>
</dbReference>
<dbReference type="RefSeq" id="WP_098388892.1">
    <property type="nucleotide sequence ID" value="NZ_LS483464.1"/>
</dbReference>
<dbReference type="Gene3D" id="3.40.250.10">
    <property type="entry name" value="Rhodanese-like domain"/>
    <property type="match status" value="1"/>
</dbReference>
<dbReference type="SUPFAM" id="SSF69572">
    <property type="entry name" value="Activating enzymes of the ubiquitin-like proteins"/>
    <property type="match status" value="1"/>
</dbReference>
<dbReference type="Proteomes" id="UP000221653">
    <property type="component" value="Unassembled WGS sequence"/>
</dbReference>
<dbReference type="GO" id="GO:0016779">
    <property type="term" value="F:nucleotidyltransferase activity"/>
    <property type="evidence" value="ECO:0007669"/>
    <property type="project" value="UniProtKB-KW"/>
</dbReference>
<dbReference type="CDD" id="cd00757">
    <property type="entry name" value="ThiF_MoeB_HesA_family"/>
    <property type="match status" value="1"/>
</dbReference>
<dbReference type="PANTHER" id="PTHR10953">
    <property type="entry name" value="UBIQUITIN-ACTIVATING ENZYME E1"/>
    <property type="match status" value="1"/>
</dbReference>
<dbReference type="GO" id="GO:0008641">
    <property type="term" value="F:ubiquitin-like modifier activating enzyme activity"/>
    <property type="evidence" value="ECO:0007669"/>
    <property type="project" value="InterPro"/>
</dbReference>
<dbReference type="InterPro" id="IPR035985">
    <property type="entry name" value="Ubiquitin-activating_enz"/>
</dbReference>
<reference evidence="2 3" key="1">
    <citation type="submission" date="2017-10" db="EMBL/GenBank/DDBJ databases">
        <title>Sequencing the genomes of 1000 actinobacteria strains.</title>
        <authorList>
            <person name="Klenk H.-P."/>
        </authorList>
    </citation>
    <scope>NUCLEOTIDE SEQUENCE [LARGE SCALE GENOMIC DNA]</scope>
    <source>
        <strain evidence="2 3">DSM 20688</strain>
    </source>
</reference>
<name>A0A2A9DPE1_9CORY</name>
<dbReference type="InterPro" id="IPR045886">
    <property type="entry name" value="ThiF/MoeB/HesA"/>
</dbReference>
<gene>
    <name evidence="2" type="ORF">ATK06_0869</name>
</gene>
<proteinExistence type="predicted"/>
<keyword evidence="3" id="KW-1185">Reference proteome</keyword>
<feature type="domain" description="Rhodanese" evidence="1">
    <location>
        <begin position="275"/>
        <end position="347"/>
    </location>
</feature>
<dbReference type="AlphaFoldDB" id="A0A2A9DPE1"/>